<evidence type="ECO:0000313" key="1">
    <source>
        <dbReference type="EMBL" id="QBK90033.1"/>
    </source>
</evidence>
<gene>
    <name evidence="1" type="ORF">LCPAC101_03180</name>
</gene>
<accession>A0A481Z2S3</accession>
<dbReference type="EMBL" id="MK500456">
    <property type="protein sequence ID" value="QBK90033.1"/>
    <property type="molecule type" value="Genomic_DNA"/>
</dbReference>
<organism evidence="1">
    <name type="scientific">Pithovirus LCPAC101</name>
    <dbReference type="NCBI Taxonomy" id="2506586"/>
    <lineage>
        <taxon>Viruses</taxon>
        <taxon>Pithoviruses</taxon>
    </lineage>
</organism>
<proteinExistence type="predicted"/>
<name>A0A481Z2S3_9VIRU</name>
<protein>
    <submittedName>
        <fullName evidence="1">Uncharacterized protein</fullName>
    </submittedName>
</protein>
<sequence>MNSSIHTFTFDEVSAIEANPLIFFNYLKNSRKFLHASGYRSLFTQAIKKNELLNLMKDDDDDDDDEEYFSMIELTNFTCFTWDEFRESKHNHVMCN</sequence>
<reference evidence="1" key="1">
    <citation type="journal article" date="2019" name="MBio">
        <title>Virus Genomes from Deep Sea Sediments Expand the Ocean Megavirome and Support Independent Origins of Viral Gigantism.</title>
        <authorList>
            <person name="Backstrom D."/>
            <person name="Yutin N."/>
            <person name="Jorgensen S.L."/>
            <person name="Dharamshi J."/>
            <person name="Homa F."/>
            <person name="Zaremba-Niedwiedzka K."/>
            <person name="Spang A."/>
            <person name="Wolf Y.I."/>
            <person name="Koonin E.V."/>
            <person name="Ettema T.J."/>
        </authorList>
    </citation>
    <scope>NUCLEOTIDE SEQUENCE</scope>
</reference>